<feature type="region of interest" description="Disordered" evidence="4">
    <location>
        <begin position="219"/>
        <end position="244"/>
    </location>
</feature>
<reference evidence="6 7" key="1">
    <citation type="journal article" date="2009" name="Nature">
        <title>Evolution of pathogenicity and sexual reproduction in eight Candida genomes.</title>
        <authorList>
            <person name="Butler G."/>
            <person name="Rasmussen M.D."/>
            <person name="Lin M.F."/>
            <person name="Santos M.A."/>
            <person name="Sakthikumar S."/>
            <person name="Munro C.A."/>
            <person name="Rheinbay E."/>
            <person name="Grabherr M."/>
            <person name="Forche A."/>
            <person name="Reedy J.L."/>
            <person name="Agrafioti I."/>
            <person name="Arnaud M.B."/>
            <person name="Bates S."/>
            <person name="Brown A.J."/>
            <person name="Brunke S."/>
            <person name="Costanzo M.C."/>
            <person name="Fitzpatrick D.A."/>
            <person name="de Groot P.W."/>
            <person name="Harris D."/>
            <person name="Hoyer L.L."/>
            <person name="Hube B."/>
            <person name="Klis F.M."/>
            <person name="Kodira C."/>
            <person name="Lennard N."/>
            <person name="Logue M.E."/>
            <person name="Martin R."/>
            <person name="Neiman A.M."/>
            <person name="Nikolaou E."/>
            <person name="Quail M.A."/>
            <person name="Quinn J."/>
            <person name="Santos M.C."/>
            <person name="Schmitzberger F.F."/>
            <person name="Sherlock G."/>
            <person name="Shah P."/>
            <person name="Silverstein K.A."/>
            <person name="Skrzypek M.S."/>
            <person name="Soll D."/>
            <person name="Staggs R."/>
            <person name="Stansfield I."/>
            <person name="Stumpf M.P."/>
            <person name="Sudbery P.E."/>
            <person name="Srikantha T."/>
            <person name="Zeng Q."/>
            <person name="Berman J."/>
            <person name="Berriman M."/>
            <person name="Heitman J."/>
            <person name="Gow N.A."/>
            <person name="Lorenz M.C."/>
            <person name="Birren B.W."/>
            <person name="Kellis M."/>
            <person name="Cuomo C.A."/>
        </authorList>
    </citation>
    <scope>NUCLEOTIDE SEQUENCE [LARGE SCALE GENOMIC DNA]</scope>
    <source>
        <strain evidence="7">ATCC MYA-3404 / T1</strain>
    </source>
</reference>
<dbReference type="InterPro" id="IPR056409">
    <property type="entry name" value="Ig_CYK3_C"/>
</dbReference>
<dbReference type="OrthoDB" id="6129702at2759"/>
<organism evidence="6 7">
    <name type="scientific">Candida tropicalis (strain ATCC MYA-3404 / T1)</name>
    <name type="common">Yeast</name>
    <dbReference type="NCBI Taxonomy" id="294747"/>
    <lineage>
        <taxon>Eukaryota</taxon>
        <taxon>Fungi</taxon>
        <taxon>Dikarya</taxon>
        <taxon>Ascomycota</taxon>
        <taxon>Saccharomycotina</taxon>
        <taxon>Pichiomycetes</taxon>
        <taxon>Debaryomycetaceae</taxon>
        <taxon>Candida/Lodderomyces clade</taxon>
        <taxon>Candida</taxon>
    </lineage>
</organism>
<dbReference type="Pfam" id="PF00018">
    <property type="entry name" value="SH3_1"/>
    <property type="match status" value="1"/>
</dbReference>
<dbReference type="GeneID" id="8299485"/>
<evidence type="ECO:0000313" key="6">
    <source>
        <dbReference type="EMBL" id="EER32544.1"/>
    </source>
</evidence>
<dbReference type="eggNOG" id="KOG4575">
    <property type="taxonomic scope" value="Eukaryota"/>
</dbReference>
<dbReference type="SMART" id="SM00326">
    <property type="entry name" value="SH3"/>
    <property type="match status" value="1"/>
</dbReference>
<dbReference type="Proteomes" id="UP000002037">
    <property type="component" value="Unassembled WGS sequence"/>
</dbReference>
<feature type="domain" description="SH3" evidence="5">
    <location>
        <begin position="8"/>
        <end position="69"/>
    </location>
</feature>
<keyword evidence="3" id="KW-0175">Coiled coil</keyword>
<dbReference type="GO" id="GO:0140278">
    <property type="term" value="P:mitotic division septum assembly"/>
    <property type="evidence" value="ECO:0007669"/>
    <property type="project" value="TreeGrafter"/>
</dbReference>
<dbReference type="AlphaFoldDB" id="C5MDB4"/>
<evidence type="ECO:0000313" key="7">
    <source>
        <dbReference type="Proteomes" id="UP000002037"/>
    </source>
</evidence>
<evidence type="ECO:0000256" key="1">
    <source>
        <dbReference type="ARBA" id="ARBA00022443"/>
    </source>
</evidence>
<feature type="coiled-coil region" evidence="3">
    <location>
        <begin position="443"/>
        <end position="470"/>
    </location>
</feature>
<keyword evidence="1 2" id="KW-0728">SH3 domain</keyword>
<dbReference type="GO" id="GO:0030447">
    <property type="term" value="P:filamentous growth"/>
    <property type="evidence" value="ECO:0007669"/>
    <property type="project" value="UniProtKB-ARBA"/>
</dbReference>
<dbReference type="InterPro" id="IPR036028">
    <property type="entry name" value="SH3-like_dom_sf"/>
</dbReference>
<feature type="region of interest" description="Disordered" evidence="4">
    <location>
        <begin position="77"/>
        <end position="115"/>
    </location>
</feature>
<dbReference type="HOGENOM" id="CLU_008674_0_0_1"/>
<dbReference type="InterPro" id="IPR001452">
    <property type="entry name" value="SH3_domain"/>
</dbReference>
<dbReference type="PROSITE" id="PS50002">
    <property type="entry name" value="SH3"/>
    <property type="match status" value="1"/>
</dbReference>
<dbReference type="Pfam" id="PF24584">
    <property type="entry name" value="Ig_CYK3_C"/>
    <property type="match status" value="1"/>
</dbReference>
<dbReference type="EMBL" id="GG692399">
    <property type="protein sequence ID" value="EER32544.1"/>
    <property type="molecule type" value="Genomic_DNA"/>
</dbReference>
<evidence type="ECO:0000256" key="2">
    <source>
        <dbReference type="PROSITE-ProRule" id="PRU00192"/>
    </source>
</evidence>
<evidence type="ECO:0000256" key="4">
    <source>
        <dbReference type="SAM" id="MobiDB-lite"/>
    </source>
</evidence>
<dbReference type="PANTHER" id="PTHR46333">
    <property type="entry name" value="CYTOKINESIS PROTEIN 3"/>
    <property type="match status" value="1"/>
</dbReference>
<feature type="coiled-coil region" evidence="3">
    <location>
        <begin position="291"/>
        <end position="325"/>
    </location>
</feature>
<dbReference type="SUPFAM" id="SSF50044">
    <property type="entry name" value="SH3-domain"/>
    <property type="match status" value="1"/>
</dbReference>
<accession>C5MDB4</accession>
<dbReference type="Gene3D" id="2.30.30.40">
    <property type="entry name" value="SH3 Domains"/>
    <property type="match status" value="1"/>
</dbReference>
<dbReference type="GO" id="GO:0110085">
    <property type="term" value="C:mitotic actomyosin contractile ring"/>
    <property type="evidence" value="ECO:0007669"/>
    <property type="project" value="TreeGrafter"/>
</dbReference>
<feature type="region of interest" description="Disordered" evidence="4">
    <location>
        <begin position="136"/>
        <end position="168"/>
    </location>
</feature>
<dbReference type="KEGG" id="ctp:CTRG_04215"/>
<protein>
    <recommendedName>
        <fullName evidence="5">SH3 domain-containing protein</fullName>
    </recommendedName>
</protein>
<dbReference type="VEuPathDB" id="FungiDB:CTRG_04215"/>
<keyword evidence="7" id="KW-1185">Reference proteome</keyword>
<evidence type="ECO:0000259" key="5">
    <source>
        <dbReference type="PROSITE" id="PS50002"/>
    </source>
</evidence>
<proteinExistence type="predicted"/>
<evidence type="ECO:0000256" key="3">
    <source>
        <dbReference type="SAM" id="Coils"/>
    </source>
</evidence>
<sequence length="1041" mass="119873">MTTIAIPPLPFKVKTVVSWAGEEDGDLGFMENEIVEVYSIVDESWWSGKLRRNNAEGIFPKDYVAILEDKLNHSMSSLSLQDTRSTPTKQYDNDYNGRRSAGGNTPLGGSYPRMKNNFANDSIDYDAIDQSFEQSQQGYEDGGRYGKPYTPTKNNVRSSKYMSSSMNHPKNKLTYQQQEELLRQKEKEIEYFKAMQQQQSYHVKPKVSMDNKRLSFQHVQSSPDVIGKQQQQQHYQQSDYNSPMSMKSPSYIDVSHTSKQAFNTTIDNAYLPDEYSNTPTKSQKRASVSKEHDILQEYEEIARKKAQLEMELERLRQVEKAANKIAEMKSPIQKDNYSIDSYGTDASKKFSSKDDLSKKLSRFATDEYDDDDNDNDVRRNHRSPSPRDESPPPPPPPKHTKPAYHYDEFNRSGNINGESKVPFDADDFRISTASQSKMDEDAYLKLSLRQEELKNSIKSLQSDVLNLSELSATSAGSFYRHKFEKGFQESIQLKPSVNSRKDDDFKNDELDKKSEVMEAVFQDKKSKPNIFQKLLRKNTEELNPIERKIQKSNEIDWATFKQDINRMNSLTSHDKQNRTKRVVRQDGGLIIKPLDYISEINTNETVGSDDVLDLRNVQYSRIDTFVSSYDLSHDLNEFISDISTKFHLRVVDQIRGILTHLCKFEIIEEPSKISQVKPKLAEVQKAGKVTIYQLNYIFKKILDALRIPCEVVLGFWKKPNEFYHNEQYVVNHCWLSVLVDNNFRIMDIYNFKNPSICNLRQDKTNEFYFLAEPLSVVSTHIPCIIDLQHVMPPIDPNIAFYLPRTYSGFYKSDLSFKNFNNALTRLHDLELFELELSIPHDVELFTLVKTSKITSNELSLCQIKWVNHKRVAKIKAVLPENESVGVLQIFAGAKGLQKHFDNIHELAIVIPLMHQGISKQTKFVQKFPTVQSQRNDLYIVKPQTSKIIANNLYNFEIEQYPSTGVNSGSGLMNQDFKLVIESPSGKYLKLSKEDMTKPYGTYSLNMKCHETGMYRGLVIGDSGNSWYVFAQWECVQGTVTN</sequence>
<gene>
    <name evidence="6" type="ORF">CTRG_04215</name>
</gene>
<feature type="compositionally biased region" description="Polar residues" evidence="4">
    <location>
        <begin position="151"/>
        <end position="168"/>
    </location>
</feature>
<feature type="compositionally biased region" description="Polar residues" evidence="4">
    <location>
        <begin position="77"/>
        <end position="90"/>
    </location>
</feature>
<name>C5MDB4_CANTT</name>
<dbReference type="PANTHER" id="PTHR46333:SF2">
    <property type="entry name" value="CYTOKINESIS PROTEIN 3"/>
    <property type="match status" value="1"/>
</dbReference>
<feature type="region of interest" description="Disordered" evidence="4">
    <location>
        <begin position="364"/>
        <end position="420"/>
    </location>
</feature>
<dbReference type="RefSeq" id="XP_002549918.1">
    <property type="nucleotide sequence ID" value="XM_002549872.1"/>
</dbReference>
<dbReference type="STRING" id="294747.C5MDB4"/>
<dbReference type="InterPro" id="IPR052557">
    <property type="entry name" value="CAP/Cytokinesis_protein"/>
</dbReference>